<evidence type="ECO:0000313" key="11">
    <source>
        <dbReference type="Proteomes" id="UP000264589"/>
    </source>
</evidence>
<feature type="domain" description="Aminomethyltransferase C-terminal" evidence="9">
    <location>
        <begin position="296"/>
        <end position="373"/>
    </location>
</feature>
<dbReference type="Gene3D" id="3.30.1360.120">
    <property type="entry name" value="Probable tRNA modification gtpase trme, domain 1"/>
    <property type="match status" value="1"/>
</dbReference>
<dbReference type="PIRSF" id="PIRSF006487">
    <property type="entry name" value="GcvT"/>
    <property type="match status" value="1"/>
</dbReference>
<dbReference type="GO" id="GO:0006546">
    <property type="term" value="P:glycine catabolic process"/>
    <property type="evidence" value="ECO:0007669"/>
    <property type="project" value="InterPro"/>
</dbReference>
<evidence type="ECO:0000259" key="9">
    <source>
        <dbReference type="Pfam" id="PF08669"/>
    </source>
</evidence>
<evidence type="ECO:0000256" key="7">
    <source>
        <dbReference type="PIRSR" id="PIRSR006487-1"/>
    </source>
</evidence>
<keyword evidence="11" id="KW-1185">Reference proteome</keyword>
<dbReference type="InterPro" id="IPR013977">
    <property type="entry name" value="GcvT_C"/>
</dbReference>
<dbReference type="InParanoid" id="A0A371RHR9"/>
<evidence type="ECO:0000259" key="8">
    <source>
        <dbReference type="Pfam" id="PF01571"/>
    </source>
</evidence>
<comment type="similarity">
    <text evidence="1">Belongs to the GcvT family.</text>
</comment>
<dbReference type="Gene3D" id="3.30.70.1400">
    <property type="entry name" value="Aminomethyltransferase beta-barrel domains"/>
    <property type="match status" value="1"/>
</dbReference>
<gene>
    <name evidence="10" type="primary">gcvT</name>
    <name evidence="10" type="ORF">DX908_06630</name>
</gene>
<dbReference type="NCBIfam" id="NF010093">
    <property type="entry name" value="PRK13579.1"/>
    <property type="match status" value="1"/>
</dbReference>
<dbReference type="OrthoDB" id="9774591at2"/>
<dbReference type="GO" id="GO:0008168">
    <property type="term" value="F:methyltransferase activity"/>
    <property type="evidence" value="ECO:0007669"/>
    <property type="project" value="UniProtKB-KW"/>
</dbReference>
<dbReference type="EMBL" id="QUQO01000001">
    <property type="protein sequence ID" value="RFB04991.1"/>
    <property type="molecule type" value="Genomic_DNA"/>
</dbReference>
<dbReference type="GO" id="GO:0004047">
    <property type="term" value="F:aminomethyltransferase activity"/>
    <property type="evidence" value="ECO:0007669"/>
    <property type="project" value="UniProtKB-EC"/>
</dbReference>
<dbReference type="Proteomes" id="UP000264589">
    <property type="component" value="Unassembled WGS sequence"/>
</dbReference>
<evidence type="ECO:0000256" key="6">
    <source>
        <dbReference type="ARBA" id="ARBA00047665"/>
    </source>
</evidence>
<keyword evidence="3" id="KW-0032">Aminotransferase</keyword>
<evidence type="ECO:0000256" key="4">
    <source>
        <dbReference type="ARBA" id="ARBA00022679"/>
    </source>
</evidence>
<dbReference type="InterPro" id="IPR027266">
    <property type="entry name" value="TrmE/GcvT-like"/>
</dbReference>
<dbReference type="SUPFAM" id="SSF101790">
    <property type="entry name" value="Aminomethyltransferase beta-barrel domain"/>
    <property type="match status" value="1"/>
</dbReference>
<organism evidence="10 11">
    <name type="scientific">Parvularcula marina</name>
    <dbReference type="NCBI Taxonomy" id="2292771"/>
    <lineage>
        <taxon>Bacteria</taxon>
        <taxon>Pseudomonadati</taxon>
        <taxon>Pseudomonadota</taxon>
        <taxon>Alphaproteobacteria</taxon>
        <taxon>Parvularculales</taxon>
        <taxon>Parvularculaceae</taxon>
        <taxon>Parvularcula</taxon>
    </lineage>
</organism>
<dbReference type="GO" id="GO:0032259">
    <property type="term" value="P:methylation"/>
    <property type="evidence" value="ECO:0007669"/>
    <property type="project" value="UniProtKB-KW"/>
</dbReference>
<evidence type="ECO:0000256" key="1">
    <source>
        <dbReference type="ARBA" id="ARBA00008609"/>
    </source>
</evidence>
<comment type="catalytic activity">
    <reaction evidence="6">
        <text>N(6)-[(R)-S(8)-aminomethyldihydrolipoyl]-L-lysyl-[protein] + (6S)-5,6,7,8-tetrahydrofolate = N(6)-[(R)-dihydrolipoyl]-L-lysyl-[protein] + (6R)-5,10-methylene-5,6,7,8-tetrahydrofolate + NH4(+)</text>
        <dbReference type="Rhea" id="RHEA:16945"/>
        <dbReference type="Rhea" id="RHEA-COMP:10475"/>
        <dbReference type="Rhea" id="RHEA-COMP:10492"/>
        <dbReference type="ChEBI" id="CHEBI:15636"/>
        <dbReference type="ChEBI" id="CHEBI:28938"/>
        <dbReference type="ChEBI" id="CHEBI:57453"/>
        <dbReference type="ChEBI" id="CHEBI:83100"/>
        <dbReference type="ChEBI" id="CHEBI:83143"/>
        <dbReference type="EC" id="2.1.2.10"/>
    </reaction>
</comment>
<dbReference type="SUPFAM" id="SSF103025">
    <property type="entry name" value="Folate-binding domain"/>
    <property type="match status" value="1"/>
</dbReference>
<dbReference type="GO" id="GO:0008483">
    <property type="term" value="F:transaminase activity"/>
    <property type="evidence" value="ECO:0007669"/>
    <property type="project" value="UniProtKB-KW"/>
</dbReference>
<dbReference type="Gene3D" id="2.40.30.110">
    <property type="entry name" value="Aminomethyltransferase beta-barrel domains"/>
    <property type="match status" value="1"/>
</dbReference>
<dbReference type="InterPro" id="IPR006223">
    <property type="entry name" value="GcvT"/>
</dbReference>
<evidence type="ECO:0000256" key="5">
    <source>
        <dbReference type="ARBA" id="ARBA00031395"/>
    </source>
</evidence>
<comment type="caution">
    <text evidence="10">The sequence shown here is derived from an EMBL/GenBank/DDBJ whole genome shotgun (WGS) entry which is preliminary data.</text>
</comment>
<accession>A0A371RHR9</accession>
<proteinExistence type="inferred from homology"/>
<feature type="binding site" evidence="7">
    <location>
        <position position="209"/>
    </location>
    <ligand>
        <name>substrate</name>
    </ligand>
</feature>
<dbReference type="InterPro" id="IPR029043">
    <property type="entry name" value="GcvT/YgfZ_C"/>
</dbReference>
<dbReference type="AlphaFoldDB" id="A0A371RHR9"/>
<feature type="domain" description="GCVT N-terminal" evidence="8">
    <location>
        <begin position="11"/>
        <end position="271"/>
    </location>
</feature>
<evidence type="ECO:0000313" key="10">
    <source>
        <dbReference type="EMBL" id="RFB04991.1"/>
    </source>
</evidence>
<dbReference type="InterPro" id="IPR006222">
    <property type="entry name" value="GCVT_N"/>
</dbReference>
<dbReference type="GO" id="GO:0005960">
    <property type="term" value="C:glycine cleavage complex"/>
    <property type="evidence" value="ECO:0007669"/>
    <property type="project" value="InterPro"/>
</dbReference>
<name>A0A371RHR9_9PROT</name>
<dbReference type="InterPro" id="IPR028896">
    <property type="entry name" value="GcvT/YgfZ/DmdA"/>
</dbReference>
<evidence type="ECO:0000256" key="2">
    <source>
        <dbReference type="ARBA" id="ARBA00012616"/>
    </source>
</evidence>
<keyword evidence="4 10" id="KW-0808">Transferase</keyword>
<dbReference type="PANTHER" id="PTHR43757">
    <property type="entry name" value="AMINOMETHYLTRANSFERASE"/>
    <property type="match status" value="1"/>
</dbReference>
<reference evidence="10 11" key="1">
    <citation type="submission" date="2018-08" db="EMBL/GenBank/DDBJ databases">
        <title>Parvularcula sp. SM1705, isolated from surface water of the South Sea China.</title>
        <authorList>
            <person name="Sun L."/>
        </authorList>
    </citation>
    <scope>NUCLEOTIDE SEQUENCE [LARGE SCALE GENOMIC DNA]</scope>
    <source>
        <strain evidence="10 11">SM1705</strain>
    </source>
</reference>
<sequence length="384" mass="41853">MAELKQLPLGDFHRELGAKMVPFAGYEMPVQYALGVKGEHLHTRDSAGLFDVSHMGQAYIEVDGVGTADAHERVAAAIERVVPGEIRKLGKGRIRYTVLLNEGGGILDDLMITRLPSDEDAGRLFVVVNAAVKEQDFAYLREHLGVDAKLRVLHDRALIAIQGPMARAVMTAFIPEADDMPFMSMMDAEFEGLPIMLSRCGYTGEDGYELSVPAEEAEFVARRLVERPVVEPIGLGARDSLRLEAGLCLYGHDMTPAESPVEASLEFAIGKRRREEGDFAGAHRVLKELEDGPTKVRVGIKPLGRAPAREGVEIQSENGDVIGTVTSGGFGPTYDGPIAMGYVTPDHAMPGTKVNLIIRGKAMEAEIVTLPFVEQRYYRAPKKA</sequence>
<dbReference type="NCBIfam" id="NF001567">
    <property type="entry name" value="PRK00389.1"/>
    <property type="match status" value="1"/>
</dbReference>
<dbReference type="NCBIfam" id="TIGR00528">
    <property type="entry name" value="gcvT"/>
    <property type="match status" value="1"/>
</dbReference>
<evidence type="ECO:0000256" key="3">
    <source>
        <dbReference type="ARBA" id="ARBA00022576"/>
    </source>
</evidence>
<dbReference type="Pfam" id="PF08669">
    <property type="entry name" value="GCV_T_C"/>
    <property type="match status" value="1"/>
</dbReference>
<protein>
    <recommendedName>
        <fullName evidence="2">aminomethyltransferase</fullName>
        <ecNumber evidence="2">2.1.2.10</ecNumber>
    </recommendedName>
    <alternativeName>
        <fullName evidence="5">Glycine cleavage system T protein</fullName>
    </alternativeName>
</protein>
<dbReference type="FunCoup" id="A0A371RHR9">
    <property type="interactions" value="531"/>
</dbReference>
<dbReference type="EC" id="2.1.2.10" evidence="2"/>
<dbReference type="Pfam" id="PF01571">
    <property type="entry name" value="GCV_T"/>
    <property type="match status" value="1"/>
</dbReference>
<dbReference type="RefSeq" id="WP_116391622.1">
    <property type="nucleotide sequence ID" value="NZ_QUQO01000001.1"/>
</dbReference>
<dbReference type="Gene3D" id="4.10.1250.10">
    <property type="entry name" value="Aminomethyltransferase fragment"/>
    <property type="match status" value="1"/>
</dbReference>
<dbReference type="PANTHER" id="PTHR43757:SF2">
    <property type="entry name" value="AMINOMETHYLTRANSFERASE, MITOCHONDRIAL"/>
    <property type="match status" value="1"/>
</dbReference>
<keyword evidence="10" id="KW-0489">Methyltransferase</keyword>